<comment type="caution">
    <text evidence="5">The sequence shown here is derived from an EMBL/GenBank/DDBJ whole genome shotgun (WGS) entry which is preliminary data.</text>
</comment>
<dbReference type="EMBL" id="JBIGHZ010000003">
    <property type="protein sequence ID" value="MFG6448312.1"/>
    <property type="molecule type" value="Genomic_DNA"/>
</dbReference>
<dbReference type="CDD" id="cd11355">
    <property type="entry name" value="AmyAc_Sucrose_phosphorylase"/>
    <property type="match status" value="1"/>
</dbReference>
<proteinExistence type="inferred from homology"/>
<dbReference type="EC" id="2.4.1.7" evidence="5"/>
<dbReference type="RefSeq" id="WP_394460424.1">
    <property type="nucleotide sequence ID" value="NZ_JBIGHZ010000003.1"/>
</dbReference>
<comment type="similarity">
    <text evidence="1">Belongs to the glycosyl hydrolase 13 family. Sucrose phosphorylase subfamily.</text>
</comment>
<sequence length="496" mass="55194">MKNAVQLITYVDRFGGGDLKALRQRLCQGQNNPLRQAFGGVHLLPFFYPIDGADAGFDPIDHTQVDPRLGDWQDVHALGQEVDLMADVIVNHISADSPQFQDYSEHGQASRYEGMFLTLDAVFPGGASEQQLLAVYRPRPGLPLRYTTLKNGSKRILWSTFTPQQLDINVQHPEGQAYLNGILQRFAQAGIRMIRLDAAGYAIKKAGQSCFMMPETFDFITDFSARARALGMEVLVEIHSYYQRQIEIARQVDWVYDFALPPLALHAFHFHTAQPLKRWIGMRPHNALTVLDTHDGIGIIDIGADAADRQGSPGLVPPQELDALVEHIHNASQGQSRLATGVAASNLDLYQVNCTFLDALGGDAQRYLLARALQFFLPGVPQVYYVGLLGGRNDMALLAQSQVGRDINRHRYSPAEIDTALATPMVQQLLQLIRLRNEHPAFNGQFTLLDSPDEQLRLQWQNGPHQARFDVDFESLAHSLSFTQPDAPPLSLQLGG</sequence>
<keyword evidence="6" id="KW-1185">Reference proteome</keyword>
<gene>
    <name evidence="5" type="primary">gtfA</name>
    <name evidence="5" type="ORF">ACG0Z6_08640</name>
</gene>
<evidence type="ECO:0000259" key="4">
    <source>
        <dbReference type="SMART" id="SM00642"/>
    </source>
</evidence>
<evidence type="ECO:0000313" key="5">
    <source>
        <dbReference type="EMBL" id="MFG6448312.1"/>
    </source>
</evidence>
<dbReference type="InterPro" id="IPR022527">
    <property type="entry name" value="Sucrose_phospho"/>
</dbReference>
<dbReference type="InterPro" id="IPR016377">
    <property type="entry name" value="Sucrose_GGa_phosphorylase-rel"/>
</dbReference>
<dbReference type="InterPro" id="IPR045857">
    <property type="entry name" value="O16G_dom_2"/>
</dbReference>
<dbReference type="Pfam" id="PF00128">
    <property type="entry name" value="Alpha-amylase"/>
    <property type="match status" value="1"/>
</dbReference>
<dbReference type="PANTHER" id="PTHR38784">
    <property type="entry name" value="SUCROSE PHOSPHORYLASE"/>
    <property type="match status" value="1"/>
</dbReference>
<dbReference type="InterPro" id="IPR017853">
    <property type="entry name" value="GH"/>
</dbReference>
<protein>
    <submittedName>
        <fullName evidence="5">Sucrose phosphorylase</fullName>
        <ecNumber evidence="5">2.4.1.7</ecNumber>
    </submittedName>
</protein>
<dbReference type="Gene3D" id="3.20.20.80">
    <property type="entry name" value="Glycosidases"/>
    <property type="match status" value="1"/>
</dbReference>
<accession>A0ABW7FVE8</accession>
<reference evidence="5 6" key="1">
    <citation type="submission" date="2024-08" db="EMBL/GenBank/DDBJ databases">
        <authorList>
            <person name="Lu H."/>
        </authorList>
    </citation>
    <scope>NUCLEOTIDE SEQUENCE [LARGE SCALE GENOMIC DNA]</scope>
    <source>
        <strain evidence="5 6">BYS180W</strain>
    </source>
</reference>
<dbReference type="PIRSF" id="PIRSF003059">
    <property type="entry name" value="Sucrose_phosphorylase"/>
    <property type="match status" value="1"/>
</dbReference>
<dbReference type="Proteomes" id="UP001606099">
    <property type="component" value="Unassembled WGS sequence"/>
</dbReference>
<name>A0ABW7FVE8_9BURK</name>
<dbReference type="SMART" id="SM00642">
    <property type="entry name" value="Aamy"/>
    <property type="match status" value="1"/>
</dbReference>
<keyword evidence="2 5" id="KW-0328">Glycosyltransferase</keyword>
<evidence type="ECO:0000313" key="6">
    <source>
        <dbReference type="Proteomes" id="UP001606099"/>
    </source>
</evidence>
<dbReference type="SUPFAM" id="SSF51445">
    <property type="entry name" value="(Trans)glycosidases"/>
    <property type="match status" value="1"/>
</dbReference>
<dbReference type="GO" id="GO:0009018">
    <property type="term" value="F:sucrose phosphorylase activity"/>
    <property type="evidence" value="ECO:0007669"/>
    <property type="project" value="UniProtKB-EC"/>
</dbReference>
<dbReference type="Gene3D" id="3.90.400.10">
    <property type="entry name" value="Oligo-1,6-glucosidase, Domain 2"/>
    <property type="match status" value="1"/>
</dbReference>
<organism evidence="5 6">
    <name type="scientific">Roseateles rivi</name>
    <dbReference type="NCBI Taxonomy" id="3299028"/>
    <lineage>
        <taxon>Bacteria</taxon>
        <taxon>Pseudomonadati</taxon>
        <taxon>Pseudomonadota</taxon>
        <taxon>Betaproteobacteria</taxon>
        <taxon>Burkholderiales</taxon>
        <taxon>Sphaerotilaceae</taxon>
        <taxon>Roseateles</taxon>
    </lineage>
</organism>
<evidence type="ECO:0000256" key="2">
    <source>
        <dbReference type="ARBA" id="ARBA00022676"/>
    </source>
</evidence>
<dbReference type="NCBIfam" id="TIGR03852">
    <property type="entry name" value="sucrose_gtfA"/>
    <property type="match status" value="1"/>
</dbReference>
<evidence type="ECO:0000256" key="1">
    <source>
        <dbReference type="ARBA" id="ARBA00008452"/>
    </source>
</evidence>
<dbReference type="InterPro" id="IPR006047">
    <property type="entry name" value="GH13_cat_dom"/>
</dbReference>
<feature type="domain" description="Glycosyl hydrolase family 13 catalytic" evidence="4">
    <location>
        <begin position="8"/>
        <end position="436"/>
    </location>
</feature>
<evidence type="ECO:0000256" key="3">
    <source>
        <dbReference type="ARBA" id="ARBA00022679"/>
    </source>
</evidence>
<dbReference type="PANTHER" id="PTHR38784:SF1">
    <property type="entry name" value="SUCROSE PHOSPHORYLASE"/>
    <property type="match status" value="1"/>
</dbReference>
<keyword evidence="3 5" id="KW-0808">Transferase</keyword>